<dbReference type="InterPro" id="IPR015424">
    <property type="entry name" value="PyrdxlP-dep_Trfase"/>
</dbReference>
<keyword evidence="2" id="KW-0808">Transferase</keyword>
<gene>
    <name evidence="2" type="ORF">AVDCRST_MAG82-480</name>
</gene>
<sequence>MIDTSLPRSMFPALATNDYAYLNSGSSGPPPDYVIDAMRETDDLCSGPAYLEGVGLFARQAAANARAREAAARLVGVGPDDVALTQNTTHGMNLGVASIDWREGDEVITATTEHPGCLVPLHNLGRRFGVRVKLVSPPVTPEKIESSFTPKTRLIALSHVDWTNGDVLPLQDICTLAREREILTLIDGAQSVGNIEVDVPATGADMYAFTGHKWVLGPEGMGAFYVRPGLPVHSPNVGFLSLPAPGDFDAKGDYGLRPDARRFEASTMSPALAGGFAAAARAVYERGSAGFGEIRHRADLLMDRLSEIPRVTIRTRRPARSGLVSFEVVGVAAKDAADRLLEQRFVVRYIPGPNSYIRASTHLFNPGEEIEALAEAVRAS</sequence>
<evidence type="ECO:0000259" key="1">
    <source>
        <dbReference type="Pfam" id="PF00266"/>
    </source>
</evidence>
<protein>
    <submittedName>
        <fullName evidence="2">Cysteine desulfurase</fullName>
        <ecNumber evidence="2">2.8.1.7</ecNumber>
    </submittedName>
</protein>
<dbReference type="PANTHER" id="PTHR43586:SF4">
    <property type="entry name" value="ISOPENICILLIN N EPIMERASE"/>
    <property type="match status" value="1"/>
</dbReference>
<dbReference type="InterPro" id="IPR000192">
    <property type="entry name" value="Aminotrans_V_dom"/>
</dbReference>
<accession>A0A6J4P6Q0</accession>
<organism evidence="2">
    <name type="scientific">uncultured Rubrobacteraceae bacterium</name>
    <dbReference type="NCBI Taxonomy" id="349277"/>
    <lineage>
        <taxon>Bacteria</taxon>
        <taxon>Bacillati</taxon>
        <taxon>Actinomycetota</taxon>
        <taxon>Rubrobacteria</taxon>
        <taxon>Rubrobacterales</taxon>
        <taxon>Rubrobacteraceae</taxon>
        <taxon>environmental samples</taxon>
    </lineage>
</organism>
<dbReference type="Pfam" id="PF00266">
    <property type="entry name" value="Aminotran_5"/>
    <property type="match status" value="1"/>
</dbReference>
<dbReference type="InterPro" id="IPR015421">
    <property type="entry name" value="PyrdxlP-dep_Trfase_major"/>
</dbReference>
<evidence type="ECO:0000313" key="2">
    <source>
        <dbReference type="EMBL" id="CAA9405989.1"/>
    </source>
</evidence>
<dbReference type="GO" id="GO:0031071">
    <property type="term" value="F:cysteine desulfurase activity"/>
    <property type="evidence" value="ECO:0007669"/>
    <property type="project" value="UniProtKB-EC"/>
</dbReference>
<dbReference type="EC" id="2.8.1.7" evidence="2"/>
<dbReference type="InterPro" id="IPR015422">
    <property type="entry name" value="PyrdxlP-dep_Trfase_small"/>
</dbReference>
<reference evidence="2" key="1">
    <citation type="submission" date="2020-02" db="EMBL/GenBank/DDBJ databases">
        <authorList>
            <person name="Meier V. D."/>
        </authorList>
    </citation>
    <scope>NUCLEOTIDE SEQUENCE</scope>
    <source>
        <strain evidence="2">AVDCRST_MAG82</strain>
    </source>
</reference>
<dbReference type="SUPFAM" id="SSF53383">
    <property type="entry name" value="PLP-dependent transferases"/>
    <property type="match status" value="1"/>
</dbReference>
<dbReference type="EMBL" id="CADCVA010000067">
    <property type="protein sequence ID" value="CAA9405989.1"/>
    <property type="molecule type" value="Genomic_DNA"/>
</dbReference>
<feature type="domain" description="Aminotransferase class V" evidence="1">
    <location>
        <begin position="21"/>
        <end position="373"/>
    </location>
</feature>
<dbReference type="Gene3D" id="3.90.1150.10">
    <property type="entry name" value="Aspartate Aminotransferase, domain 1"/>
    <property type="match status" value="1"/>
</dbReference>
<dbReference type="PANTHER" id="PTHR43586">
    <property type="entry name" value="CYSTEINE DESULFURASE"/>
    <property type="match status" value="1"/>
</dbReference>
<proteinExistence type="predicted"/>
<dbReference type="AlphaFoldDB" id="A0A6J4P6Q0"/>
<name>A0A6J4P6Q0_9ACTN</name>
<dbReference type="Gene3D" id="3.40.640.10">
    <property type="entry name" value="Type I PLP-dependent aspartate aminotransferase-like (Major domain)"/>
    <property type="match status" value="1"/>
</dbReference>